<reference evidence="2" key="1">
    <citation type="journal article" date="2019" name="Int. J. Syst. Evol. Microbiol.">
        <title>The Global Catalogue of Microorganisms (GCM) 10K type strain sequencing project: providing services to taxonomists for standard genome sequencing and annotation.</title>
        <authorList>
            <consortium name="The Broad Institute Genomics Platform"/>
            <consortium name="The Broad Institute Genome Sequencing Center for Infectious Disease"/>
            <person name="Wu L."/>
            <person name="Ma J."/>
        </authorList>
    </citation>
    <scope>NUCLEOTIDE SEQUENCE [LARGE SCALE GENOMIC DNA]</scope>
    <source>
        <strain evidence="2">JCM 30346</strain>
    </source>
</reference>
<dbReference type="RefSeq" id="WP_380759172.1">
    <property type="nucleotide sequence ID" value="NZ_JBHSRF010000058.1"/>
</dbReference>
<keyword evidence="2" id="KW-1185">Reference proteome</keyword>
<sequence length="350" mass="38975">MKFLLWMDVLQRATACLGEVTCLYSHRTFALTQQVLGFWEFLDRVVPGTSYDGMTEGEIGALYVRSHAAPSTATAQSLRPYAERVEREGWLHPVTLRLLSLWEDQYRVIGLLDQRLGRHKAGSLPQEDVVARLLDAGIGLDLRPWGGPVYLDLSANGLPLRQIVDAQGRPNFLMCALRELLLVAERHDHVILASDAEMAPDYRLLARTLDRFGVRVSRIAVTRVPIAGLSRSTRHGGWEGCTLGALIDRFVPEFGVPAFRLGMRLYLIAGLGKGSEQSFDPDHLRRQLNRAARMLDQAGPPSPGSSPELRVFLRGLAGMDGYVDPYRLTSSLLARHRPVPLRDLLGTVYT</sequence>
<comment type="caution">
    <text evidence="1">The sequence shown here is derived from an EMBL/GenBank/DDBJ whole genome shotgun (WGS) entry which is preliminary data.</text>
</comment>
<proteinExistence type="predicted"/>
<protein>
    <submittedName>
        <fullName evidence="1">Uncharacterized protein</fullName>
    </submittedName>
</protein>
<accession>A0ABW1NPG6</accession>
<dbReference type="EMBL" id="JBHSRF010000058">
    <property type="protein sequence ID" value="MFC6085243.1"/>
    <property type="molecule type" value="Genomic_DNA"/>
</dbReference>
<evidence type="ECO:0000313" key="1">
    <source>
        <dbReference type="EMBL" id="MFC6085243.1"/>
    </source>
</evidence>
<name>A0ABW1NPG6_9ACTN</name>
<evidence type="ECO:0000313" key="2">
    <source>
        <dbReference type="Proteomes" id="UP001596137"/>
    </source>
</evidence>
<dbReference type="Proteomes" id="UP001596137">
    <property type="component" value="Unassembled WGS sequence"/>
</dbReference>
<gene>
    <name evidence="1" type="ORF">ACFP1K_29040</name>
</gene>
<organism evidence="1 2">
    <name type="scientific">Sphaerisporangium aureirubrum</name>
    <dbReference type="NCBI Taxonomy" id="1544736"/>
    <lineage>
        <taxon>Bacteria</taxon>
        <taxon>Bacillati</taxon>
        <taxon>Actinomycetota</taxon>
        <taxon>Actinomycetes</taxon>
        <taxon>Streptosporangiales</taxon>
        <taxon>Streptosporangiaceae</taxon>
        <taxon>Sphaerisporangium</taxon>
    </lineage>
</organism>